<dbReference type="HOGENOM" id="CLU_030006_3_6_11"/>
<protein>
    <submittedName>
        <fullName evidence="2">Glycerophosphoryl diester phosphodiesterase</fullName>
    </submittedName>
</protein>
<gene>
    <name evidence="2" type="ordered locus">Krad_1894</name>
</gene>
<dbReference type="STRING" id="266940.Krad_1894"/>
<dbReference type="SUPFAM" id="SSF51695">
    <property type="entry name" value="PLC-like phosphodiesterases"/>
    <property type="match status" value="1"/>
</dbReference>
<dbReference type="KEGG" id="kra:Krad_1894"/>
<dbReference type="EMBL" id="CP000750">
    <property type="protein sequence ID" value="ABS03380.1"/>
    <property type="molecule type" value="Genomic_DNA"/>
</dbReference>
<reference evidence="3" key="1">
    <citation type="journal article" date="2008" name="PLoS ONE">
        <title>Survival in nuclear waste, extreme resistance, and potential applications gleaned from the genome sequence of Kineococcus radiotolerans SRS30216.</title>
        <authorList>
            <person name="Bagwell C.E."/>
            <person name="Bhat S."/>
            <person name="Hawkins G.M."/>
            <person name="Smith B.W."/>
            <person name="Biswas T."/>
            <person name="Hoover T.R."/>
            <person name="Saunders E."/>
            <person name="Han C.S."/>
            <person name="Tsodikov O.V."/>
            <person name="Shimkets L.J."/>
        </authorList>
    </citation>
    <scope>NUCLEOTIDE SEQUENCE [LARGE SCALE GENOMIC DNA]</scope>
    <source>
        <strain evidence="3">ATCC BAA-149 / DSM 14245 / SRS30216</strain>
    </source>
</reference>
<dbReference type="PROSITE" id="PS51704">
    <property type="entry name" value="GP_PDE"/>
    <property type="match status" value="1"/>
</dbReference>
<dbReference type="OrthoDB" id="5241788at2"/>
<dbReference type="InterPro" id="IPR030395">
    <property type="entry name" value="GP_PDE_dom"/>
</dbReference>
<evidence type="ECO:0000259" key="1">
    <source>
        <dbReference type="PROSITE" id="PS51704"/>
    </source>
</evidence>
<accession>A6W991</accession>
<dbReference type="PANTHER" id="PTHR43805">
    <property type="entry name" value="GLYCEROPHOSPHORYL DIESTER PHOSPHODIESTERASE"/>
    <property type="match status" value="1"/>
</dbReference>
<dbReference type="GO" id="GO:0006629">
    <property type="term" value="P:lipid metabolic process"/>
    <property type="evidence" value="ECO:0007669"/>
    <property type="project" value="InterPro"/>
</dbReference>
<dbReference type="Proteomes" id="UP000001116">
    <property type="component" value="Chromosome"/>
</dbReference>
<feature type="domain" description="GP-PDE" evidence="1">
    <location>
        <begin position="17"/>
        <end position="258"/>
    </location>
</feature>
<evidence type="ECO:0000313" key="3">
    <source>
        <dbReference type="Proteomes" id="UP000001116"/>
    </source>
</evidence>
<dbReference type="AlphaFoldDB" id="A6W991"/>
<dbReference type="PANTHER" id="PTHR43805:SF1">
    <property type="entry name" value="GP-PDE DOMAIN-CONTAINING PROTEIN"/>
    <property type="match status" value="1"/>
</dbReference>
<dbReference type="eggNOG" id="COG0584">
    <property type="taxonomic scope" value="Bacteria"/>
</dbReference>
<dbReference type="RefSeq" id="WP_011981481.1">
    <property type="nucleotide sequence ID" value="NC_009664.2"/>
</dbReference>
<sequence>MVPRPPARTAFCTWRGPIAMAHRGFAATPELAGLENSLPAFAAAVDLGYRYLETDVRASADGVLVAFHDERLDRVTDARGELAALPWSRLRAVRIAGREPVPRLEDVLGSFPAARFNLDVKTAAAVPGLAEVLRRTRAHGRVLVTAFAEDRRRAALAAVGGAEATSAGSRATALALAGVKLGSDALVRRALAGVDAVQVPVRHGGVEVVSRRFVDAVHRAGAQVHVWTVDDALQVGALLDLGVDGIITDRADVLREVLLARGQWVS</sequence>
<dbReference type="Pfam" id="PF03009">
    <property type="entry name" value="GDPD"/>
    <property type="match status" value="1"/>
</dbReference>
<dbReference type="Gene3D" id="3.20.20.190">
    <property type="entry name" value="Phosphatidylinositol (PI) phosphodiesterase"/>
    <property type="match status" value="1"/>
</dbReference>
<proteinExistence type="predicted"/>
<name>A6W991_KINRD</name>
<keyword evidence="3" id="KW-1185">Reference proteome</keyword>
<evidence type="ECO:0000313" key="2">
    <source>
        <dbReference type="EMBL" id="ABS03380.1"/>
    </source>
</evidence>
<dbReference type="GO" id="GO:0008081">
    <property type="term" value="F:phosphoric diester hydrolase activity"/>
    <property type="evidence" value="ECO:0007669"/>
    <property type="project" value="InterPro"/>
</dbReference>
<organism evidence="2 3">
    <name type="scientific">Kineococcus radiotolerans (strain ATCC BAA-149 / DSM 14245 / SRS30216)</name>
    <dbReference type="NCBI Taxonomy" id="266940"/>
    <lineage>
        <taxon>Bacteria</taxon>
        <taxon>Bacillati</taxon>
        <taxon>Actinomycetota</taxon>
        <taxon>Actinomycetes</taxon>
        <taxon>Kineosporiales</taxon>
        <taxon>Kineosporiaceae</taxon>
        <taxon>Kineococcus</taxon>
    </lineage>
</organism>
<dbReference type="InterPro" id="IPR017946">
    <property type="entry name" value="PLC-like_Pdiesterase_TIM-brl"/>
</dbReference>